<proteinExistence type="predicted"/>
<evidence type="ECO:0000313" key="7">
    <source>
        <dbReference type="EMBL" id="VDO06025.1"/>
    </source>
</evidence>
<dbReference type="PANTHER" id="PTHR46074">
    <property type="entry name" value="CYSTEINE-RICH PROTEIN CRIP FAMILY MEMBER"/>
    <property type="match status" value="1"/>
</dbReference>
<keyword evidence="8" id="KW-1185">Reference proteome</keyword>
<keyword evidence="1 5" id="KW-0479">Metal-binding</keyword>
<dbReference type="Gene3D" id="2.10.110.10">
    <property type="entry name" value="Cysteine Rich Protein"/>
    <property type="match status" value="1"/>
</dbReference>
<dbReference type="OrthoDB" id="25654at2759"/>
<evidence type="ECO:0000313" key="9">
    <source>
        <dbReference type="WBParaSite" id="HNAJ_0000950601-mRNA-1"/>
    </source>
</evidence>
<dbReference type="PANTHER" id="PTHR46074:SF3">
    <property type="entry name" value="CYSTEINE-RICH PROTEIN 1"/>
    <property type="match status" value="1"/>
</dbReference>
<dbReference type="STRING" id="102285.A0A158QIJ4"/>
<dbReference type="AlphaFoldDB" id="A0A158QIJ4"/>
<feature type="domain" description="LIM zinc-binding" evidence="6">
    <location>
        <begin position="2"/>
        <end position="71"/>
    </location>
</feature>
<dbReference type="Proteomes" id="UP000278807">
    <property type="component" value="Unassembled WGS sequence"/>
</dbReference>
<evidence type="ECO:0000256" key="5">
    <source>
        <dbReference type="PROSITE-ProRule" id="PRU00125"/>
    </source>
</evidence>
<dbReference type="SMART" id="SM00132">
    <property type="entry name" value="LIM"/>
    <property type="match status" value="1"/>
</dbReference>
<dbReference type="EMBL" id="UZAE01012633">
    <property type="protein sequence ID" value="VDO06025.1"/>
    <property type="molecule type" value="Genomic_DNA"/>
</dbReference>
<keyword evidence="2" id="KW-0677">Repeat</keyword>
<dbReference type="GO" id="GO:0008270">
    <property type="term" value="F:zinc ion binding"/>
    <property type="evidence" value="ECO:0007669"/>
    <property type="project" value="TreeGrafter"/>
</dbReference>
<reference evidence="7 8" key="2">
    <citation type="submission" date="2018-11" db="EMBL/GenBank/DDBJ databases">
        <authorList>
            <consortium name="Pathogen Informatics"/>
        </authorList>
    </citation>
    <scope>NUCLEOTIDE SEQUENCE [LARGE SCALE GENOMIC DNA]</scope>
</reference>
<dbReference type="PROSITE" id="PS50023">
    <property type="entry name" value="LIM_DOMAIN_2"/>
    <property type="match status" value="1"/>
</dbReference>
<evidence type="ECO:0000256" key="3">
    <source>
        <dbReference type="ARBA" id="ARBA00022833"/>
    </source>
</evidence>
<accession>A0A158QIJ4</accession>
<organism evidence="9">
    <name type="scientific">Rodentolepis nana</name>
    <name type="common">Dwarf tapeworm</name>
    <name type="synonym">Hymenolepis nana</name>
    <dbReference type="NCBI Taxonomy" id="102285"/>
    <lineage>
        <taxon>Eukaryota</taxon>
        <taxon>Metazoa</taxon>
        <taxon>Spiralia</taxon>
        <taxon>Lophotrochozoa</taxon>
        <taxon>Platyhelminthes</taxon>
        <taxon>Cestoda</taxon>
        <taxon>Eucestoda</taxon>
        <taxon>Cyclophyllidea</taxon>
        <taxon>Hymenolepididae</taxon>
        <taxon>Rodentolepis</taxon>
    </lineage>
</organism>
<dbReference type="WBParaSite" id="HNAJ_0000950601-mRNA-1">
    <property type="protein sequence ID" value="HNAJ_0000950601-mRNA-1"/>
    <property type="gene ID" value="HNAJ_0000950601"/>
</dbReference>
<dbReference type="GO" id="GO:0010468">
    <property type="term" value="P:regulation of gene expression"/>
    <property type="evidence" value="ECO:0007669"/>
    <property type="project" value="TreeGrafter"/>
</dbReference>
<evidence type="ECO:0000256" key="1">
    <source>
        <dbReference type="ARBA" id="ARBA00022723"/>
    </source>
</evidence>
<dbReference type="FunFam" id="2.10.110.10:FF:000025">
    <property type="entry name" value="Cysteine-rich protein 2"/>
    <property type="match status" value="1"/>
</dbReference>
<dbReference type="GO" id="GO:0008630">
    <property type="term" value="P:intrinsic apoptotic signaling pathway in response to DNA damage"/>
    <property type="evidence" value="ECO:0007669"/>
    <property type="project" value="TreeGrafter"/>
</dbReference>
<dbReference type="SUPFAM" id="SSF57716">
    <property type="entry name" value="Glucocorticoid receptor-like (DNA-binding domain)"/>
    <property type="match status" value="2"/>
</dbReference>
<keyword evidence="3 5" id="KW-0862">Zinc</keyword>
<evidence type="ECO:0000259" key="6">
    <source>
        <dbReference type="PROSITE" id="PS50023"/>
    </source>
</evidence>
<name>A0A158QIJ4_RODNA</name>
<keyword evidence="4 5" id="KW-0440">LIM domain</keyword>
<dbReference type="Pfam" id="PF00412">
    <property type="entry name" value="LIM"/>
    <property type="match status" value="1"/>
</dbReference>
<reference evidence="9" key="1">
    <citation type="submission" date="2016-04" db="UniProtKB">
        <authorList>
            <consortium name="WormBaseParasite"/>
        </authorList>
    </citation>
    <scope>IDENTIFICATION</scope>
</reference>
<evidence type="ECO:0000256" key="4">
    <source>
        <dbReference type="ARBA" id="ARBA00023038"/>
    </source>
</evidence>
<evidence type="ECO:0000256" key="2">
    <source>
        <dbReference type="ARBA" id="ARBA00022737"/>
    </source>
</evidence>
<protein>
    <submittedName>
        <fullName evidence="9">LIM zinc-binding domain-containing protein</fullName>
    </submittedName>
</protein>
<sequence>MPKCPSCGKEVYFDNSPFLNLAERVTSLGKDWHRPCLKCAECNKTLSAGQHSEHDGKPYCNVPCYQKLFGPTITHWNGTNKTQAILIDGDDDDDNNWFLKNNINTRLCIGGASSPVN</sequence>
<gene>
    <name evidence="7" type="ORF">HNAJ_LOCUS9501</name>
</gene>
<evidence type="ECO:0000313" key="8">
    <source>
        <dbReference type="Proteomes" id="UP000278807"/>
    </source>
</evidence>
<dbReference type="CDD" id="cd09478">
    <property type="entry name" value="LIM_CRIP"/>
    <property type="match status" value="1"/>
</dbReference>
<dbReference type="InterPro" id="IPR001781">
    <property type="entry name" value="Znf_LIM"/>
</dbReference>